<proteinExistence type="predicted"/>
<name>A0A0F4YT78_RASE3</name>
<evidence type="ECO:0000313" key="1">
    <source>
        <dbReference type="EMBL" id="KKA20828.1"/>
    </source>
</evidence>
<dbReference type="Proteomes" id="UP000053958">
    <property type="component" value="Unassembled WGS sequence"/>
</dbReference>
<comment type="caution">
    <text evidence="1">The sequence shown here is derived from an EMBL/GenBank/DDBJ whole genome shotgun (WGS) entry which is preliminary data.</text>
</comment>
<dbReference type="EMBL" id="LASV01000227">
    <property type="protein sequence ID" value="KKA20828.1"/>
    <property type="molecule type" value="Genomic_DNA"/>
</dbReference>
<sequence length="168" mass="18741">AVGRWHLHGLVTRSIIVQQTAYAYSKHTAQAVWCTPYGTALPDSHSIDVICATVDRSSPDSRLGSYLLLLDCGTAHSTSRPPRRNLRSLYAVVSERKHSNPATTRKADLERQKPSHAHCRLFFLPGVTDGTPIHYVAGGDLRSRHVSRQGHRLQSRPILGIRWVADFK</sequence>
<reference evidence="1 2" key="1">
    <citation type="submission" date="2015-04" db="EMBL/GenBank/DDBJ databases">
        <authorList>
            <person name="Heijne W.H."/>
            <person name="Fedorova N.D."/>
            <person name="Nierman W.C."/>
            <person name="Vollebregt A.W."/>
            <person name="Zhao Z."/>
            <person name="Wu L."/>
            <person name="Kumar M."/>
            <person name="Stam H."/>
            <person name="van den Berg M.A."/>
            <person name="Pel H.J."/>
        </authorList>
    </citation>
    <scope>NUCLEOTIDE SEQUENCE [LARGE SCALE GENOMIC DNA]</scope>
    <source>
        <strain evidence="1 2">CBS 393.64</strain>
    </source>
</reference>
<gene>
    <name evidence="1" type="ORF">T310_5145</name>
</gene>
<accession>A0A0F4YT78</accession>
<protein>
    <submittedName>
        <fullName evidence="1">Uncharacterized protein</fullName>
    </submittedName>
</protein>
<dbReference type="AlphaFoldDB" id="A0A0F4YT78"/>
<organism evidence="1 2">
    <name type="scientific">Rasamsonia emersonii (strain ATCC 16479 / CBS 393.64 / IMI 116815)</name>
    <dbReference type="NCBI Taxonomy" id="1408163"/>
    <lineage>
        <taxon>Eukaryota</taxon>
        <taxon>Fungi</taxon>
        <taxon>Dikarya</taxon>
        <taxon>Ascomycota</taxon>
        <taxon>Pezizomycotina</taxon>
        <taxon>Eurotiomycetes</taxon>
        <taxon>Eurotiomycetidae</taxon>
        <taxon>Eurotiales</taxon>
        <taxon>Trichocomaceae</taxon>
        <taxon>Rasamsonia</taxon>
    </lineage>
</organism>
<dbReference type="GeneID" id="25317490"/>
<evidence type="ECO:0000313" key="2">
    <source>
        <dbReference type="Proteomes" id="UP000053958"/>
    </source>
</evidence>
<dbReference type="RefSeq" id="XP_013327440.1">
    <property type="nucleotide sequence ID" value="XM_013471986.1"/>
</dbReference>
<feature type="non-terminal residue" evidence="1">
    <location>
        <position position="1"/>
    </location>
</feature>
<keyword evidence="2" id="KW-1185">Reference proteome</keyword>